<accession>A0AC61QQE4</accession>
<keyword evidence="2" id="KW-1185">Reference proteome</keyword>
<gene>
    <name evidence="1" type="primary">wcaF</name>
    <name evidence="1" type="ORF">E5358_07405</name>
</gene>
<protein>
    <submittedName>
        <fullName evidence="1">Colanic acid biosynthesis acetyltransferase WcaF</fullName>
    </submittedName>
</protein>
<dbReference type="Proteomes" id="UP000308886">
    <property type="component" value="Unassembled WGS sequence"/>
</dbReference>
<comment type="caution">
    <text evidence="1">The sequence shown here is derived from an EMBL/GenBank/DDBJ whole genome shotgun (WGS) entry which is preliminary data.</text>
</comment>
<dbReference type="EMBL" id="SRZC01000010">
    <property type="protein sequence ID" value="TGX82363.1"/>
    <property type="molecule type" value="Genomic_DNA"/>
</dbReference>
<evidence type="ECO:0000313" key="2">
    <source>
        <dbReference type="Proteomes" id="UP000308886"/>
    </source>
</evidence>
<sequence length="185" mass="20118">MGKVDLGAFTTGDFDKGAGGLKIALWYFVNALFVRASWNPFMGIKVFLLRAFGAKIGKGLVIKNNVTIKFPWKLTVGDNVWLGENCWIDNLDYVTIGSNACVSQGALLLTGNHDYTISSMPYRNAPIVLEDGVWVGARVVVCPGITMRENSIATVGSVITKDTESAGIYQGIPAVMIRKRKIKTV</sequence>
<proteinExistence type="predicted"/>
<name>A0AC61QQE4_9BACT</name>
<evidence type="ECO:0000313" key="1">
    <source>
        <dbReference type="EMBL" id="TGX82363.1"/>
    </source>
</evidence>
<organism evidence="1 2">
    <name type="scientific">Palleniella muris</name>
    <dbReference type="NCBI Taxonomy" id="3038145"/>
    <lineage>
        <taxon>Bacteria</taxon>
        <taxon>Pseudomonadati</taxon>
        <taxon>Bacteroidota</taxon>
        <taxon>Bacteroidia</taxon>
        <taxon>Bacteroidales</taxon>
        <taxon>Prevotellaceae</taxon>
        <taxon>Palleniella</taxon>
    </lineage>
</organism>
<reference evidence="1" key="1">
    <citation type="submission" date="2019-04" db="EMBL/GenBank/DDBJ databases">
        <title>Microbes associate with the intestines of laboratory mice.</title>
        <authorList>
            <person name="Navarre W."/>
            <person name="Wong E."/>
            <person name="Huang K."/>
            <person name="Tropini C."/>
            <person name="Ng K."/>
            <person name="Yu B."/>
        </authorList>
    </citation>
    <scope>NUCLEOTIDE SEQUENCE</scope>
    <source>
        <strain evidence="1">NM73_A23</strain>
    </source>
</reference>